<dbReference type="Proteomes" id="UP000016932">
    <property type="component" value="Unassembled WGS sequence"/>
</dbReference>
<organism evidence="1 2">
    <name type="scientific">Pseudocercospora fijiensis (strain CIRAD86)</name>
    <name type="common">Black leaf streak disease fungus</name>
    <name type="synonym">Mycosphaerella fijiensis</name>
    <dbReference type="NCBI Taxonomy" id="383855"/>
    <lineage>
        <taxon>Eukaryota</taxon>
        <taxon>Fungi</taxon>
        <taxon>Dikarya</taxon>
        <taxon>Ascomycota</taxon>
        <taxon>Pezizomycotina</taxon>
        <taxon>Dothideomycetes</taxon>
        <taxon>Dothideomycetidae</taxon>
        <taxon>Mycosphaerellales</taxon>
        <taxon>Mycosphaerellaceae</taxon>
        <taxon>Pseudocercospora</taxon>
    </lineage>
</organism>
<proteinExistence type="predicted"/>
<dbReference type="HOGENOM" id="CLU_742123_0_0_1"/>
<dbReference type="RefSeq" id="XP_007928576.1">
    <property type="nucleotide sequence ID" value="XM_007930385.1"/>
</dbReference>
<name>M2YUG4_PSEFD</name>
<dbReference type="OrthoDB" id="427030at2759"/>
<evidence type="ECO:0000313" key="2">
    <source>
        <dbReference type="Proteomes" id="UP000016932"/>
    </source>
</evidence>
<dbReference type="KEGG" id="pfj:MYCFIDRAFT_211825"/>
<dbReference type="VEuPathDB" id="FungiDB:MYCFIDRAFT_211825"/>
<gene>
    <name evidence="1" type="ORF">MYCFIDRAFT_211825</name>
</gene>
<accession>M2YUG4</accession>
<dbReference type="EMBL" id="KB446560">
    <property type="protein sequence ID" value="EME81370.1"/>
    <property type="molecule type" value="Genomic_DNA"/>
</dbReference>
<dbReference type="AlphaFoldDB" id="M2YUG4"/>
<evidence type="ECO:0000313" key="1">
    <source>
        <dbReference type="EMBL" id="EME81370.1"/>
    </source>
</evidence>
<keyword evidence="2" id="KW-1185">Reference proteome</keyword>
<dbReference type="GeneID" id="19337517"/>
<reference evidence="1 2" key="1">
    <citation type="journal article" date="2012" name="PLoS Pathog.">
        <title>Diverse lifestyles and strategies of plant pathogenesis encoded in the genomes of eighteen Dothideomycetes fungi.</title>
        <authorList>
            <person name="Ohm R.A."/>
            <person name="Feau N."/>
            <person name="Henrissat B."/>
            <person name="Schoch C.L."/>
            <person name="Horwitz B.A."/>
            <person name="Barry K.W."/>
            <person name="Condon B.J."/>
            <person name="Copeland A.C."/>
            <person name="Dhillon B."/>
            <person name="Glaser F."/>
            <person name="Hesse C.N."/>
            <person name="Kosti I."/>
            <person name="LaButti K."/>
            <person name="Lindquist E.A."/>
            <person name="Lucas S."/>
            <person name="Salamov A.A."/>
            <person name="Bradshaw R.E."/>
            <person name="Ciuffetti L."/>
            <person name="Hamelin R.C."/>
            <person name="Kema G.H.J."/>
            <person name="Lawrence C."/>
            <person name="Scott J.A."/>
            <person name="Spatafora J.W."/>
            <person name="Turgeon B.G."/>
            <person name="de Wit P.J.G.M."/>
            <person name="Zhong S."/>
            <person name="Goodwin S.B."/>
            <person name="Grigoriev I.V."/>
        </authorList>
    </citation>
    <scope>NUCLEOTIDE SEQUENCE [LARGE SCALE GENOMIC DNA]</scope>
    <source>
        <strain evidence="1 2">CIRAD86</strain>
    </source>
</reference>
<sequence>MPVQIIDLCESDTAEADPSAPGPAGVTARTCDKRTIQEVVLENHRKSKNHPVVWKCYRPQGCGKKFPDIFSFFTHLCFSSRTPEERSAFHMNMKEIYGDHGLLYPPRRARMVHGYSAIESAPARQNSPVEASFQDEYASDGSAADCMGDCMDDEGMYRHLVCSSDAGRFDCRWCEQPFGSHARYLKHEKDECIVKLKAKEEGYDSAQSERECAGNCADEDGVYRHRKCDEKWLPGIKSLEKSYLAFVRSQPRRECFKSRGGCGKSFKTTWGFDKHSCARNSRDPTRFTEMMLELMSKGTQHTPKKIRRPRTSLQGTNANEAGGTHQKLAKPSETGISEAELVFAAMDAMSPPSTEVRQFLRSLARQHANKVNG</sequence>
<protein>
    <submittedName>
        <fullName evidence="1">Uncharacterized protein</fullName>
    </submittedName>
</protein>